<dbReference type="OMA" id="LSHHCNE"/>
<evidence type="ECO:0000313" key="2">
    <source>
        <dbReference type="EMBL" id="UMM17240.1"/>
    </source>
</evidence>
<evidence type="ECO:0000313" key="3">
    <source>
        <dbReference type="Proteomes" id="UP000827892"/>
    </source>
</evidence>
<dbReference type="EMBL" id="CP092621">
    <property type="protein sequence ID" value="UMM17240.1"/>
    <property type="molecule type" value="Genomic_DNA"/>
</dbReference>
<dbReference type="Proteomes" id="UP000827892">
    <property type="component" value="Chromosome II"/>
</dbReference>
<dbReference type="Gene3D" id="3.80.10.10">
    <property type="entry name" value="Ribonuclease Inhibitor"/>
    <property type="match status" value="1"/>
</dbReference>
<dbReference type="SUPFAM" id="SSF52047">
    <property type="entry name" value="RNI-like"/>
    <property type="match status" value="1"/>
</dbReference>
<evidence type="ECO:0000313" key="4">
    <source>
        <dbReference type="Proteomes" id="UP000829354"/>
    </source>
</evidence>
<dbReference type="KEGG" id="cbr:CBG_13158"/>
<reference evidence="2 4" key="1">
    <citation type="submission" date="2022-04" db="EMBL/GenBank/DDBJ databases">
        <title>Chromosome-level reference genomes for two strains of Caenorhabditis briggsae: an improved platform for comparative genomics.</title>
        <authorList>
            <person name="Stevens L."/>
            <person name="Andersen E."/>
        </authorList>
    </citation>
    <scope>NUCLEOTIDE SEQUENCE [LARGE SCALE GENOMIC DNA]</scope>
    <source>
        <strain evidence="2">VX34</strain>
        <tissue evidence="2">Whole-organism</tissue>
    </source>
</reference>
<dbReference type="AlphaFoldDB" id="A0AAE9E7M4"/>
<reference evidence="1 3" key="2">
    <citation type="submission" date="2022-05" db="EMBL/GenBank/DDBJ databases">
        <title>Chromosome-level reference genomes for two strains of Caenorhabditis briggsae: an improved platform for comparative genomics.</title>
        <authorList>
            <person name="Stevens L."/>
            <person name="Andersen E.C."/>
        </authorList>
    </citation>
    <scope>NUCLEOTIDE SEQUENCE [LARGE SCALE GENOMIC DNA]</scope>
    <source>
        <strain evidence="1">QX1410_ONT</strain>
        <tissue evidence="1">Whole-organism</tissue>
    </source>
</reference>
<sequence length="329" mass="37161">MSTSCRRLDDVALWSILKAVDASTLQNCRRVSTKWNGEILRLNDYTSKFNPDTLILELAGSKFKVSVGTPNAKNGSAENLLSSETVRTMLCHVASPKTLLIFLSHETDIEGFEVMMSGIRDNWISNVQELEIVSHNPSLSISKVLQYLKKTPNLTYFSLSHHCNEIISIGDIFESLRNLKYLRIFGFNSNDGSACSSGLIFDDEAVKQLLRNQNGCRKFQNLELYNTDITVSLETLTDFWRRVARLPPDNSVPQNENGPKTPQADKTVNLLFNNCGWNSLDELDLLSDIIRLASRFDFPTQQPDDNTLKGDFQFSIFETNFLLKLMSGN</sequence>
<proteinExistence type="predicted"/>
<gene>
    <name evidence="1" type="ORF">L3Y34_017756</name>
    <name evidence="2" type="ORF">L5515_013892</name>
</gene>
<accession>A0AAE9E7M4</accession>
<organism evidence="2 4">
    <name type="scientific">Caenorhabditis briggsae</name>
    <dbReference type="NCBI Taxonomy" id="6238"/>
    <lineage>
        <taxon>Eukaryota</taxon>
        <taxon>Metazoa</taxon>
        <taxon>Ecdysozoa</taxon>
        <taxon>Nematoda</taxon>
        <taxon>Chromadorea</taxon>
        <taxon>Rhabditida</taxon>
        <taxon>Rhabditina</taxon>
        <taxon>Rhabditomorpha</taxon>
        <taxon>Rhabditoidea</taxon>
        <taxon>Rhabditidae</taxon>
        <taxon>Peloderinae</taxon>
        <taxon>Caenorhabditis</taxon>
    </lineage>
</organism>
<keyword evidence="4" id="KW-1185">Reference proteome</keyword>
<evidence type="ECO:0000313" key="1">
    <source>
        <dbReference type="EMBL" id="ULU05263.1"/>
    </source>
</evidence>
<dbReference type="EMBL" id="CP090892">
    <property type="protein sequence ID" value="ULU05263.1"/>
    <property type="molecule type" value="Genomic_DNA"/>
</dbReference>
<evidence type="ECO:0008006" key="5">
    <source>
        <dbReference type="Google" id="ProtNLM"/>
    </source>
</evidence>
<protein>
    <recommendedName>
        <fullName evidence="5">F-box domain-containing protein</fullName>
    </recommendedName>
</protein>
<dbReference type="InterPro" id="IPR032675">
    <property type="entry name" value="LRR_dom_sf"/>
</dbReference>
<dbReference type="Proteomes" id="UP000829354">
    <property type="component" value="Chromosome II"/>
</dbReference>
<name>A0AAE9E7M4_CAEBR</name>